<evidence type="ECO:0000313" key="2">
    <source>
        <dbReference type="Proteomes" id="UP001497700"/>
    </source>
</evidence>
<keyword evidence="2" id="KW-1185">Reference proteome</keyword>
<protein>
    <submittedName>
        <fullName evidence="1">Uncharacterized protein</fullName>
    </submittedName>
</protein>
<dbReference type="Proteomes" id="UP001497700">
    <property type="component" value="Unassembled WGS sequence"/>
</dbReference>
<reference evidence="1 2" key="1">
    <citation type="journal article" date="2022" name="New Phytol.">
        <title>Ecological generalism drives hyperdiversity of secondary metabolite gene clusters in xylarialean endophytes.</title>
        <authorList>
            <person name="Franco M.E.E."/>
            <person name="Wisecaver J.H."/>
            <person name="Arnold A.E."/>
            <person name="Ju Y.M."/>
            <person name="Slot J.C."/>
            <person name="Ahrendt S."/>
            <person name="Moore L.P."/>
            <person name="Eastman K.E."/>
            <person name="Scott K."/>
            <person name="Konkel Z."/>
            <person name="Mondo S.J."/>
            <person name="Kuo A."/>
            <person name="Hayes R.D."/>
            <person name="Haridas S."/>
            <person name="Andreopoulos B."/>
            <person name="Riley R."/>
            <person name="LaButti K."/>
            <person name="Pangilinan J."/>
            <person name="Lipzen A."/>
            <person name="Amirebrahimi M."/>
            <person name="Yan J."/>
            <person name="Adam C."/>
            <person name="Keymanesh K."/>
            <person name="Ng V."/>
            <person name="Louie K."/>
            <person name="Northen T."/>
            <person name="Drula E."/>
            <person name="Henrissat B."/>
            <person name="Hsieh H.M."/>
            <person name="Youens-Clark K."/>
            <person name="Lutzoni F."/>
            <person name="Miadlikowska J."/>
            <person name="Eastwood D.C."/>
            <person name="Hamelin R.C."/>
            <person name="Grigoriev I.V."/>
            <person name="U'Ren J.M."/>
        </authorList>
    </citation>
    <scope>NUCLEOTIDE SEQUENCE [LARGE SCALE GENOMIC DNA]</scope>
    <source>
        <strain evidence="1 2">CBS 119005</strain>
    </source>
</reference>
<accession>A0ACB9ZE81</accession>
<comment type="caution">
    <text evidence="1">The sequence shown here is derived from an EMBL/GenBank/DDBJ whole genome shotgun (WGS) entry which is preliminary data.</text>
</comment>
<evidence type="ECO:0000313" key="1">
    <source>
        <dbReference type="EMBL" id="KAI4869946.1"/>
    </source>
</evidence>
<organism evidence="1 2">
    <name type="scientific">Hypoxylon rubiginosum</name>
    <dbReference type="NCBI Taxonomy" id="110542"/>
    <lineage>
        <taxon>Eukaryota</taxon>
        <taxon>Fungi</taxon>
        <taxon>Dikarya</taxon>
        <taxon>Ascomycota</taxon>
        <taxon>Pezizomycotina</taxon>
        <taxon>Sordariomycetes</taxon>
        <taxon>Xylariomycetidae</taxon>
        <taxon>Xylariales</taxon>
        <taxon>Hypoxylaceae</taxon>
        <taxon>Hypoxylon</taxon>
    </lineage>
</organism>
<name>A0ACB9ZE81_9PEZI</name>
<dbReference type="EMBL" id="MU393427">
    <property type="protein sequence ID" value="KAI4869946.1"/>
    <property type="molecule type" value="Genomic_DNA"/>
</dbReference>
<proteinExistence type="predicted"/>
<gene>
    <name evidence="1" type="ORF">F4820DRAFT_344391</name>
</gene>
<sequence>MLRVVSNSLNPSRVARHLSRPLEAVRTLHYQAYDSGFDQDDLTEARKWRVSFDEKALPKGQTTYSRSSGPGGQHVNKTESKATTVWSVEELSKSLPKLMCSALRTSRYYAKGNDSITIQAQTQRSRSANNEENHQKLAEELQKIYGEHVPGTTSSEKIQKYEALEKSFHSNRVKSKKQQSSKKDFRKGKGRDE</sequence>